<dbReference type="Proteomes" id="UP000215223">
    <property type="component" value="Unassembled WGS sequence"/>
</dbReference>
<sequence length="205" mass="23440">MKVFDPEGREWTIDRRFAPWRRWVQPFALFKGGYRRYRLAPDWWLDFDDASEARADDAERRDDGALAKVATGLFGLLVAVEALVQLPVYVLLGLLLLPFLLLELLGQGIAGSVALAVRRFRRAPGRVDVAGWHRKQNGLASLTILKVHDDLAVPLVTELRGLLRERVTFDPGDPDVREVLTRFGVRVERHRTLLRRRSVSRSAHR</sequence>
<dbReference type="EMBL" id="NMQT01000004">
    <property type="protein sequence ID" value="OXM58830.1"/>
    <property type="molecule type" value="Genomic_DNA"/>
</dbReference>
<keyword evidence="1" id="KW-0472">Membrane</keyword>
<gene>
    <name evidence="2" type="ORF">CFP71_00865</name>
</gene>
<evidence type="ECO:0000313" key="2">
    <source>
        <dbReference type="EMBL" id="OXM58830.1"/>
    </source>
</evidence>
<evidence type="ECO:0000313" key="3">
    <source>
        <dbReference type="Proteomes" id="UP000215223"/>
    </source>
</evidence>
<proteinExistence type="predicted"/>
<evidence type="ECO:0000256" key="1">
    <source>
        <dbReference type="SAM" id="Phobius"/>
    </source>
</evidence>
<keyword evidence="1" id="KW-1133">Transmembrane helix</keyword>
<dbReference type="AlphaFoldDB" id="A0A229SIW6"/>
<organism evidence="2 3">
    <name type="scientific">Amycolatopsis thailandensis</name>
    <dbReference type="NCBI Taxonomy" id="589330"/>
    <lineage>
        <taxon>Bacteria</taxon>
        <taxon>Bacillati</taxon>
        <taxon>Actinomycetota</taxon>
        <taxon>Actinomycetes</taxon>
        <taxon>Pseudonocardiales</taxon>
        <taxon>Pseudonocardiaceae</taxon>
        <taxon>Amycolatopsis</taxon>
    </lineage>
</organism>
<keyword evidence="3" id="KW-1185">Reference proteome</keyword>
<keyword evidence="1" id="KW-0812">Transmembrane</keyword>
<dbReference type="RefSeq" id="WP_093931890.1">
    <property type="nucleotide sequence ID" value="NZ_NMQT01000004.1"/>
</dbReference>
<comment type="caution">
    <text evidence="2">The sequence shown here is derived from an EMBL/GenBank/DDBJ whole genome shotgun (WGS) entry which is preliminary data.</text>
</comment>
<protein>
    <submittedName>
        <fullName evidence="2">Uncharacterized protein</fullName>
    </submittedName>
</protein>
<reference evidence="2 3" key="1">
    <citation type="submission" date="2017-07" db="EMBL/GenBank/DDBJ databases">
        <title>Amycolatopsis thailandensis Genome sequencing and assembly.</title>
        <authorList>
            <person name="Kaur N."/>
            <person name="Mayilraj S."/>
        </authorList>
    </citation>
    <scope>NUCLEOTIDE SEQUENCE [LARGE SCALE GENOMIC DNA]</scope>
    <source>
        <strain evidence="2 3">JCM 16380</strain>
    </source>
</reference>
<name>A0A229SIW6_9PSEU</name>
<accession>A0A229SIW6</accession>
<dbReference type="OrthoDB" id="3627103at2"/>
<feature type="transmembrane region" description="Helical" evidence="1">
    <location>
        <begin position="90"/>
        <end position="117"/>
    </location>
</feature>
<feature type="transmembrane region" description="Helical" evidence="1">
    <location>
        <begin position="65"/>
        <end position="84"/>
    </location>
</feature>